<keyword evidence="2" id="KW-1185">Reference proteome</keyword>
<reference evidence="1" key="2">
    <citation type="journal article" date="2023" name="IMA Fungus">
        <title>Comparative genomic study of the Penicillium genus elucidates a diverse pangenome and 15 lateral gene transfer events.</title>
        <authorList>
            <person name="Petersen C."/>
            <person name="Sorensen T."/>
            <person name="Nielsen M.R."/>
            <person name="Sondergaard T.E."/>
            <person name="Sorensen J.L."/>
            <person name="Fitzpatrick D.A."/>
            <person name="Frisvad J.C."/>
            <person name="Nielsen K.L."/>
        </authorList>
    </citation>
    <scope>NUCLEOTIDE SEQUENCE</scope>
    <source>
        <strain evidence="1">IBT 30761</strain>
    </source>
</reference>
<evidence type="ECO:0000313" key="1">
    <source>
        <dbReference type="EMBL" id="KAJ5098795.1"/>
    </source>
</evidence>
<dbReference type="Proteomes" id="UP001149074">
    <property type="component" value="Unassembled WGS sequence"/>
</dbReference>
<protein>
    <submittedName>
        <fullName evidence="1">Uncharacterized protein</fullName>
    </submittedName>
</protein>
<dbReference type="RefSeq" id="XP_056474449.1">
    <property type="nucleotide sequence ID" value="XM_056618290.1"/>
</dbReference>
<sequence>MPRFEYRDTSPTPTQAETHPIVNAAYQGHYNVAEFLIQKQSQPERHRCRNWIHASHARLSERAFRSRGVTD</sequence>
<proteinExistence type="predicted"/>
<reference evidence="1" key="1">
    <citation type="submission" date="2022-11" db="EMBL/GenBank/DDBJ databases">
        <authorList>
            <person name="Petersen C."/>
        </authorList>
    </citation>
    <scope>NUCLEOTIDE SEQUENCE</scope>
    <source>
        <strain evidence="1">IBT 30761</strain>
    </source>
</reference>
<comment type="caution">
    <text evidence="1">The sequence shown here is derived from an EMBL/GenBank/DDBJ whole genome shotgun (WGS) entry which is preliminary data.</text>
</comment>
<gene>
    <name evidence="1" type="ORF">N7532_005796</name>
</gene>
<dbReference type="EMBL" id="JAPQKI010000005">
    <property type="protein sequence ID" value="KAJ5098795.1"/>
    <property type="molecule type" value="Genomic_DNA"/>
</dbReference>
<name>A0A9W9FEK4_9EURO</name>
<accession>A0A9W9FEK4</accession>
<evidence type="ECO:0000313" key="2">
    <source>
        <dbReference type="Proteomes" id="UP001149074"/>
    </source>
</evidence>
<organism evidence="1 2">
    <name type="scientific">Penicillium argentinense</name>
    <dbReference type="NCBI Taxonomy" id="1131581"/>
    <lineage>
        <taxon>Eukaryota</taxon>
        <taxon>Fungi</taxon>
        <taxon>Dikarya</taxon>
        <taxon>Ascomycota</taxon>
        <taxon>Pezizomycotina</taxon>
        <taxon>Eurotiomycetes</taxon>
        <taxon>Eurotiomycetidae</taxon>
        <taxon>Eurotiales</taxon>
        <taxon>Aspergillaceae</taxon>
        <taxon>Penicillium</taxon>
    </lineage>
</organism>
<dbReference type="GeneID" id="81357269"/>
<dbReference type="AlphaFoldDB" id="A0A9W9FEK4"/>